<reference evidence="10 11" key="1">
    <citation type="submission" date="2020-08" db="EMBL/GenBank/DDBJ databases">
        <title>Draft genome sequence of Parasphingopyxis sp. GrpM-11.</title>
        <authorList>
            <person name="Oh J."/>
            <person name="Roh D.-H."/>
        </authorList>
    </citation>
    <scope>NUCLEOTIDE SEQUENCE [LARGE SCALE GENOMIC DNA]</scope>
    <source>
        <strain evidence="10 11">GrpM-11</strain>
    </source>
</reference>
<dbReference type="GO" id="GO:0004252">
    <property type="term" value="F:serine-type endopeptidase activity"/>
    <property type="evidence" value="ECO:0007669"/>
    <property type="project" value="InterPro"/>
</dbReference>
<dbReference type="GO" id="GO:0006465">
    <property type="term" value="P:signal peptide processing"/>
    <property type="evidence" value="ECO:0007669"/>
    <property type="project" value="InterPro"/>
</dbReference>
<dbReference type="AlphaFoldDB" id="A0A842HXI1"/>
<comment type="catalytic activity">
    <reaction evidence="1 7">
        <text>Cleavage of hydrophobic, N-terminal signal or leader sequences from secreted and periplasmic proteins.</text>
        <dbReference type="EC" id="3.4.21.89"/>
    </reaction>
</comment>
<keyword evidence="7" id="KW-0472">Membrane</keyword>
<keyword evidence="11" id="KW-1185">Reference proteome</keyword>
<feature type="active site" evidence="6">
    <location>
        <position position="118"/>
    </location>
</feature>
<proteinExistence type="inferred from homology"/>
<evidence type="ECO:0000256" key="7">
    <source>
        <dbReference type="RuleBase" id="RU362042"/>
    </source>
</evidence>
<comment type="caution">
    <text evidence="10">The sequence shown here is derived from an EMBL/GenBank/DDBJ whole genome shotgun (WGS) entry which is preliminary data.</text>
</comment>
<dbReference type="PANTHER" id="PTHR43390:SF1">
    <property type="entry name" value="CHLOROPLAST PROCESSING PEPTIDASE"/>
    <property type="match status" value="1"/>
</dbReference>
<dbReference type="GO" id="GO:0016020">
    <property type="term" value="C:membrane"/>
    <property type="evidence" value="ECO:0007669"/>
    <property type="project" value="UniProtKB-SubCell"/>
</dbReference>
<evidence type="ECO:0000256" key="4">
    <source>
        <dbReference type="ARBA" id="ARBA00019232"/>
    </source>
</evidence>
<gene>
    <name evidence="10" type="primary">lepB</name>
    <name evidence="10" type="ORF">H6P80_05830</name>
</gene>
<feature type="region of interest" description="Disordered" evidence="8">
    <location>
        <begin position="1"/>
        <end position="22"/>
    </location>
</feature>
<organism evidence="10 11">
    <name type="scientific">Parasphingopyxis marina</name>
    <dbReference type="NCBI Taxonomy" id="2761622"/>
    <lineage>
        <taxon>Bacteria</taxon>
        <taxon>Pseudomonadati</taxon>
        <taxon>Pseudomonadota</taxon>
        <taxon>Alphaproteobacteria</taxon>
        <taxon>Sphingomonadales</taxon>
        <taxon>Sphingomonadaceae</taxon>
        <taxon>Parasphingopyxis</taxon>
    </lineage>
</organism>
<protein>
    <recommendedName>
        <fullName evidence="4 7">Signal peptidase I</fullName>
        <ecNumber evidence="3 7">3.4.21.89</ecNumber>
    </recommendedName>
</protein>
<dbReference type="InterPro" id="IPR019533">
    <property type="entry name" value="Peptidase_S26"/>
</dbReference>
<dbReference type="PRINTS" id="PR00727">
    <property type="entry name" value="LEADERPTASE"/>
</dbReference>
<dbReference type="EMBL" id="JACJVJ010000001">
    <property type="protein sequence ID" value="MBC2777137.1"/>
    <property type="molecule type" value="Genomic_DNA"/>
</dbReference>
<dbReference type="CDD" id="cd06530">
    <property type="entry name" value="S26_SPase_I"/>
    <property type="match status" value="1"/>
</dbReference>
<dbReference type="PROSITE" id="PS00760">
    <property type="entry name" value="SPASE_I_2"/>
    <property type="match status" value="1"/>
</dbReference>
<comment type="subcellular location">
    <subcellularLocation>
        <location evidence="7">Membrane</location>
        <topology evidence="7">Single-pass type II membrane protein</topology>
    </subcellularLocation>
</comment>
<feature type="transmembrane region" description="Helical" evidence="7">
    <location>
        <begin position="30"/>
        <end position="51"/>
    </location>
</feature>
<accession>A0A842HXI1</accession>
<dbReference type="InterPro" id="IPR036286">
    <property type="entry name" value="LexA/Signal_pep-like_sf"/>
</dbReference>
<dbReference type="Gene3D" id="2.10.109.10">
    <property type="entry name" value="Umud Fragment, subunit A"/>
    <property type="match status" value="1"/>
</dbReference>
<dbReference type="PANTHER" id="PTHR43390">
    <property type="entry name" value="SIGNAL PEPTIDASE I"/>
    <property type="match status" value="1"/>
</dbReference>
<comment type="similarity">
    <text evidence="2 7">Belongs to the peptidase S26 family.</text>
</comment>
<dbReference type="InterPro" id="IPR000223">
    <property type="entry name" value="Pept_S26A_signal_pept_1"/>
</dbReference>
<keyword evidence="7" id="KW-0645">Protease</keyword>
<feature type="domain" description="Peptidase S26" evidence="9">
    <location>
        <begin position="30"/>
        <end position="258"/>
    </location>
</feature>
<sequence>MNETAEIGHPEEEYRPENDQRKPPSIWSRLRVLATLVILALLVRSLVVAPFNIPSRSMTPTMLVGDYLFAAKWPYGYSRFSLPLPGLWPEGRLGGGRPERGDIVVFRSPADPDTSYVKRVIGLPGDRVRMSDGQLIINGERVPRTQVSDFEEPAEDAGDCPVIPLGSARLGSNADGQLTCFTPRYRETLPGGHSYFVLDAGDTTADTTQLFVVPEGHYFLMGDDRDRSADSRFPPEPGGGVGLVPEDYIIGRALVIFWSTDGSASWANPVSWFSAARWDRIGHGY</sequence>
<evidence type="ECO:0000259" key="9">
    <source>
        <dbReference type="Pfam" id="PF10502"/>
    </source>
</evidence>
<evidence type="ECO:0000256" key="6">
    <source>
        <dbReference type="PIRSR" id="PIRSR600223-1"/>
    </source>
</evidence>
<keyword evidence="7" id="KW-1133">Transmembrane helix</keyword>
<dbReference type="GO" id="GO:0009003">
    <property type="term" value="F:signal peptidase activity"/>
    <property type="evidence" value="ECO:0007669"/>
    <property type="project" value="UniProtKB-EC"/>
</dbReference>
<dbReference type="Pfam" id="PF10502">
    <property type="entry name" value="Peptidase_S26"/>
    <property type="match status" value="1"/>
</dbReference>
<dbReference type="Proteomes" id="UP000564378">
    <property type="component" value="Unassembled WGS sequence"/>
</dbReference>
<dbReference type="SUPFAM" id="SSF51306">
    <property type="entry name" value="LexA/Signal peptidase"/>
    <property type="match status" value="1"/>
</dbReference>
<evidence type="ECO:0000256" key="3">
    <source>
        <dbReference type="ARBA" id="ARBA00013208"/>
    </source>
</evidence>
<keyword evidence="7" id="KW-0812">Transmembrane</keyword>
<evidence type="ECO:0000256" key="1">
    <source>
        <dbReference type="ARBA" id="ARBA00000677"/>
    </source>
</evidence>
<evidence type="ECO:0000256" key="8">
    <source>
        <dbReference type="SAM" id="MobiDB-lite"/>
    </source>
</evidence>
<evidence type="ECO:0000256" key="2">
    <source>
        <dbReference type="ARBA" id="ARBA00009370"/>
    </source>
</evidence>
<feature type="active site" evidence="6">
    <location>
        <position position="57"/>
    </location>
</feature>
<keyword evidence="5 7" id="KW-0378">Hydrolase</keyword>
<evidence type="ECO:0000256" key="5">
    <source>
        <dbReference type="ARBA" id="ARBA00022801"/>
    </source>
</evidence>
<evidence type="ECO:0000313" key="10">
    <source>
        <dbReference type="EMBL" id="MBC2777137.1"/>
    </source>
</evidence>
<evidence type="ECO:0000313" key="11">
    <source>
        <dbReference type="Proteomes" id="UP000564378"/>
    </source>
</evidence>
<dbReference type="EC" id="3.4.21.89" evidence="3 7"/>
<dbReference type="NCBIfam" id="TIGR02227">
    <property type="entry name" value="sigpep_I_bact"/>
    <property type="match status" value="1"/>
</dbReference>
<name>A0A842HXI1_9SPHN</name>
<dbReference type="InterPro" id="IPR019757">
    <property type="entry name" value="Pept_S26A_signal_pept_1_Lys-AS"/>
</dbReference>